<dbReference type="Pfam" id="PF14009">
    <property type="entry name" value="PADRE"/>
    <property type="match status" value="1"/>
</dbReference>
<reference evidence="1 2" key="1">
    <citation type="submission" date="2024-03" db="EMBL/GenBank/DDBJ databases">
        <authorList>
            <person name="Martinez-Hernandez J."/>
        </authorList>
    </citation>
    <scope>NUCLEOTIDE SEQUENCE [LARGE SCALE GENOMIC DNA]</scope>
</reference>
<evidence type="ECO:0000313" key="1">
    <source>
        <dbReference type="EMBL" id="CAL0307001.1"/>
    </source>
</evidence>
<dbReference type="AlphaFoldDB" id="A0AAV1WDH9"/>
<dbReference type="PANTHER" id="PTHR33052">
    <property type="entry name" value="DUF4228 DOMAIN PROTEIN-RELATED"/>
    <property type="match status" value="1"/>
</dbReference>
<dbReference type="InterPro" id="IPR025322">
    <property type="entry name" value="PADRE_dom"/>
</dbReference>
<protein>
    <submittedName>
        <fullName evidence="1">Uncharacterized protein</fullName>
    </submittedName>
</protein>
<proteinExistence type="predicted"/>
<accession>A0AAV1WDH9</accession>
<dbReference type="EMBL" id="CAXHTB010000005">
    <property type="protein sequence ID" value="CAL0307001.1"/>
    <property type="molecule type" value="Genomic_DNA"/>
</dbReference>
<evidence type="ECO:0000313" key="2">
    <source>
        <dbReference type="Proteomes" id="UP001497480"/>
    </source>
</evidence>
<gene>
    <name evidence="1" type="ORF">LLUT_LOCUS8061</name>
</gene>
<dbReference type="Proteomes" id="UP001497480">
    <property type="component" value="Unassembled WGS sequence"/>
</dbReference>
<name>A0AAV1WDH9_LUPLU</name>
<keyword evidence="2" id="KW-1185">Reference proteome</keyword>
<comment type="caution">
    <text evidence="1">The sequence shown here is derived from an EMBL/GenBank/DDBJ whole genome shotgun (WGS) entry which is preliminary data.</text>
</comment>
<sequence>MWACLSSTCTSSPSTFNNIRVVHLNGCVEYFDEPISASQVIGNPPKHFICTSIQLLSSSSKPLVGDTQLQPGIVYFMLPYTILQSDVSPLDLACLAKRLTTIAKTRDKTLKTGMNMRMNDGERRPLRLQQWKPLLDTIRERSFNMRSESDLQEFELITRKERKKVSSMVLY</sequence>
<organism evidence="1 2">
    <name type="scientific">Lupinus luteus</name>
    <name type="common">European yellow lupine</name>
    <dbReference type="NCBI Taxonomy" id="3873"/>
    <lineage>
        <taxon>Eukaryota</taxon>
        <taxon>Viridiplantae</taxon>
        <taxon>Streptophyta</taxon>
        <taxon>Embryophyta</taxon>
        <taxon>Tracheophyta</taxon>
        <taxon>Spermatophyta</taxon>
        <taxon>Magnoliopsida</taxon>
        <taxon>eudicotyledons</taxon>
        <taxon>Gunneridae</taxon>
        <taxon>Pentapetalae</taxon>
        <taxon>rosids</taxon>
        <taxon>fabids</taxon>
        <taxon>Fabales</taxon>
        <taxon>Fabaceae</taxon>
        <taxon>Papilionoideae</taxon>
        <taxon>50 kb inversion clade</taxon>
        <taxon>genistoids sensu lato</taxon>
        <taxon>core genistoids</taxon>
        <taxon>Genisteae</taxon>
        <taxon>Lupinus</taxon>
    </lineage>
</organism>